<gene>
    <name evidence="1" type="ORF">FOL47_008136</name>
</gene>
<sequence>MVYGRMCMKIDDNVAGLMDLNTVVLIRIMSSMNMTPIQLSGALNLGTLGMSVSLFDNPTLKVPTTTQDDTINVDDLDEHFRNDFKDNYLANIKSITITLESELTAIELASACRKETTDQIPPVFPPTYCFTRYEWRALPSDDPGERTRHLDVSFRWRRTVSTDEDITKGERILEAIQSSSLVSEWKQWHEAGISFENLSISRGITELSYEASRENGVTQKQQGDDNSLSQEAQADELTCELLSVLQNGGDRVNADFGGRAKKRPRVEQQERAVRFRGLYAVTAYMDHLRAYLVQQSLKRHHQKQHVPVIVADSPFDGATLAPIETKASASNSLSSIGGVQSSSSEPLYSVQFTGPLLLDNVLLLLKACSEHRRKPFKTSLDCDIKSHFGLNAFTRYKDRGRLKEVQFDPAKGWSLRFDSAIVDLAQHRS</sequence>
<dbReference type="Proteomes" id="UP000591131">
    <property type="component" value="Unassembled WGS sequence"/>
</dbReference>
<reference evidence="1 2" key="1">
    <citation type="submission" date="2020-04" db="EMBL/GenBank/DDBJ databases">
        <title>Perkinsus chesapeaki whole genome sequence.</title>
        <authorList>
            <person name="Bogema D.R."/>
        </authorList>
    </citation>
    <scope>NUCLEOTIDE SEQUENCE [LARGE SCALE GENOMIC DNA]</scope>
    <source>
        <strain evidence="1">ATCC PRA-425</strain>
    </source>
</reference>
<comment type="caution">
    <text evidence="1">The sequence shown here is derived from an EMBL/GenBank/DDBJ whole genome shotgun (WGS) entry which is preliminary data.</text>
</comment>
<dbReference type="OrthoDB" id="440750at2759"/>
<proteinExistence type="predicted"/>
<name>A0A7J6LGP5_PERCH</name>
<evidence type="ECO:0000313" key="1">
    <source>
        <dbReference type="EMBL" id="KAF4658160.1"/>
    </source>
</evidence>
<dbReference type="EMBL" id="JAAPAO010000506">
    <property type="protein sequence ID" value="KAF4658160.1"/>
    <property type="molecule type" value="Genomic_DNA"/>
</dbReference>
<evidence type="ECO:0000313" key="2">
    <source>
        <dbReference type="Proteomes" id="UP000591131"/>
    </source>
</evidence>
<keyword evidence="2" id="KW-1185">Reference proteome</keyword>
<accession>A0A7J6LGP5</accession>
<dbReference type="AlphaFoldDB" id="A0A7J6LGP5"/>
<organism evidence="1 2">
    <name type="scientific">Perkinsus chesapeaki</name>
    <name type="common">Clam parasite</name>
    <name type="synonym">Perkinsus andrewsi</name>
    <dbReference type="NCBI Taxonomy" id="330153"/>
    <lineage>
        <taxon>Eukaryota</taxon>
        <taxon>Sar</taxon>
        <taxon>Alveolata</taxon>
        <taxon>Perkinsozoa</taxon>
        <taxon>Perkinsea</taxon>
        <taxon>Perkinsida</taxon>
        <taxon>Perkinsidae</taxon>
        <taxon>Perkinsus</taxon>
    </lineage>
</organism>
<protein>
    <submittedName>
        <fullName evidence="1">Uncharacterized protein</fullName>
    </submittedName>
</protein>